<gene>
    <name evidence="1" type="ORF">TW71_14110</name>
</gene>
<protein>
    <submittedName>
        <fullName evidence="1">Adhesin</fullName>
    </submittedName>
</protein>
<name>A0A837G4C3_9VIBR</name>
<comment type="caution">
    <text evidence="1">The sequence shown here is derived from an EMBL/GenBank/DDBJ whole genome shotgun (WGS) entry which is preliminary data.</text>
</comment>
<evidence type="ECO:0000313" key="1">
    <source>
        <dbReference type="EMBL" id="KJY71151.1"/>
    </source>
</evidence>
<sequence>MLGKSFHQADSEYAKEKNELSEWAPSPLLIDSGRLLISSGHRSQTQFDPNSVVAGKDTLGSLNINKDGYWDYSVYNIKMQFLKQGERKLESFSLYSDAGEPITVTLTLIGVEGGAVIEELATEVTIG</sequence>
<dbReference type="AlphaFoldDB" id="A0A837G4C3"/>
<organism evidence="1">
    <name type="scientific">Vibrio coralliilyticus</name>
    <dbReference type="NCBI Taxonomy" id="190893"/>
    <lineage>
        <taxon>Bacteria</taxon>
        <taxon>Pseudomonadati</taxon>
        <taxon>Pseudomonadota</taxon>
        <taxon>Gammaproteobacteria</taxon>
        <taxon>Vibrionales</taxon>
        <taxon>Vibrionaceae</taxon>
        <taxon>Vibrio</taxon>
    </lineage>
</organism>
<dbReference type="EMBL" id="JXXR01000016">
    <property type="protein sequence ID" value="KJY71151.1"/>
    <property type="molecule type" value="Genomic_DNA"/>
</dbReference>
<dbReference type="InterPro" id="IPR010221">
    <property type="entry name" value="VCBS_dom"/>
</dbReference>
<dbReference type="NCBIfam" id="TIGR01965">
    <property type="entry name" value="VCBS_repeat"/>
    <property type="match status" value="1"/>
</dbReference>
<accession>A0A837G4C3</accession>
<proteinExistence type="predicted"/>
<reference evidence="1" key="1">
    <citation type="journal article" date="2015" name="BMC Genomics">
        <title>Genome mining reveals unlocked bioactive potential of marine Gram-negative bacteria.</title>
        <authorList>
            <person name="Machado H."/>
            <person name="Sonnenschein E.C."/>
            <person name="Melchiorsen J."/>
            <person name="Gram L."/>
        </authorList>
    </citation>
    <scope>NUCLEOTIDE SEQUENCE</scope>
    <source>
        <strain evidence="1">S2052</strain>
    </source>
</reference>